<name>A0A078B8X6_STYLE</name>
<dbReference type="InParanoid" id="A0A078B8X6"/>
<dbReference type="SUPFAM" id="SSF54001">
    <property type="entry name" value="Cysteine proteinases"/>
    <property type="match status" value="1"/>
</dbReference>
<evidence type="ECO:0000256" key="5">
    <source>
        <dbReference type="PIRSR" id="PIRSR622684-1"/>
    </source>
</evidence>
<dbReference type="SMART" id="SM00230">
    <property type="entry name" value="CysPc"/>
    <property type="match status" value="1"/>
</dbReference>
<comment type="similarity">
    <text evidence="1">Belongs to the peptidase C2 family.</text>
</comment>
<dbReference type="EMBL" id="CCKQ01018938">
    <property type="protein sequence ID" value="CDW90945.1"/>
    <property type="molecule type" value="Genomic_DNA"/>
</dbReference>
<keyword evidence="7" id="KW-0732">Signal</keyword>
<feature type="signal peptide" evidence="7">
    <location>
        <begin position="1"/>
        <end position="17"/>
    </location>
</feature>
<protein>
    <submittedName>
        <fullName evidence="9">Calpain family cysteine protease containing protein</fullName>
    </submittedName>
</protein>
<keyword evidence="2 6" id="KW-0645">Protease</keyword>
<reference evidence="9 10" key="1">
    <citation type="submission" date="2014-06" db="EMBL/GenBank/DDBJ databases">
        <authorList>
            <person name="Swart Estienne"/>
        </authorList>
    </citation>
    <scope>NUCLEOTIDE SEQUENCE [LARGE SCALE GENOMIC DNA]</scope>
    <source>
        <strain evidence="9 10">130c</strain>
    </source>
</reference>
<dbReference type="InterPro" id="IPR001300">
    <property type="entry name" value="Peptidase_C2_calpain_cat"/>
</dbReference>
<evidence type="ECO:0000256" key="3">
    <source>
        <dbReference type="ARBA" id="ARBA00022801"/>
    </source>
</evidence>
<evidence type="ECO:0000256" key="1">
    <source>
        <dbReference type="ARBA" id="ARBA00007623"/>
    </source>
</evidence>
<dbReference type="Pfam" id="PF00648">
    <property type="entry name" value="Peptidase_C2"/>
    <property type="match status" value="1"/>
</dbReference>
<dbReference type="AlphaFoldDB" id="A0A078B8X6"/>
<evidence type="ECO:0000256" key="2">
    <source>
        <dbReference type="ARBA" id="ARBA00022670"/>
    </source>
</evidence>
<dbReference type="OrthoDB" id="167576at2759"/>
<evidence type="ECO:0000313" key="9">
    <source>
        <dbReference type="EMBL" id="CDW90945.1"/>
    </source>
</evidence>
<dbReference type="GO" id="GO:0006508">
    <property type="term" value="P:proteolysis"/>
    <property type="evidence" value="ECO:0007669"/>
    <property type="project" value="UniProtKB-KW"/>
</dbReference>
<dbReference type="PRINTS" id="PR00704">
    <property type="entry name" value="CALPAIN"/>
</dbReference>
<dbReference type="Gene3D" id="2.60.120.380">
    <property type="match status" value="1"/>
</dbReference>
<dbReference type="InterPro" id="IPR038765">
    <property type="entry name" value="Papain-like_cys_pep_sf"/>
</dbReference>
<proteinExistence type="inferred from homology"/>
<keyword evidence="3 6" id="KW-0378">Hydrolase</keyword>
<feature type="active site" evidence="5 6">
    <location>
        <position position="282"/>
    </location>
</feature>
<dbReference type="GO" id="GO:0004198">
    <property type="term" value="F:calcium-dependent cysteine-type endopeptidase activity"/>
    <property type="evidence" value="ECO:0007669"/>
    <property type="project" value="InterPro"/>
</dbReference>
<evidence type="ECO:0000256" key="4">
    <source>
        <dbReference type="ARBA" id="ARBA00022807"/>
    </source>
</evidence>
<evidence type="ECO:0000313" key="10">
    <source>
        <dbReference type="Proteomes" id="UP000039865"/>
    </source>
</evidence>
<dbReference type="PANTHER" id="PTHR10183">
    <property type="entry name" value="CALPAIN"/>
    <property type="match status" value="1"/>
</dbReference>
<keyword evidence="4 6" id="KW-0788">Thiol protease</keyword>
<evidence type="ECO:0000259" key="8">
    <source>
        <dbReference type="PROSITE" id="PS50203"/>
    </source>
</evidence>
<gene>
    <name evidence="9" type="primary">Contig18396.g19538</name>
    <name evidence="9" type="ORF">STYLEM_20093</name>
</gene>
<evidence type="ECO:0000256" key="7">
    <source>
        <dbReference type="SAM" id="SignalP"/>
    </source>
</evidence>
<feature type="chain" id="PRO_5001729888" evidence="7">
    <location>
        <begin position="18"/>
        <end position="663"/>
    </location>
</feature>
<dbReference type="PROSITE" id="PS50203">
    <property type="entry name" value="CALPAIN_CAT"/>
    <property type="match status" value="1"/>
</dbReference>
<organism evidence="9 10">
    <name type="scientific">Stylonychia lemnae</name>
    <name type="common">Ciliate</name>
    <dbReference type="NCBI Taxonomy" id="5949"/>
    <lineage>
        <taxon>Eukaryota</taxon>
        <taxon>Sar</taxon>
        <taxon>Alveolata</taxon>
        <taxon>Ciliophora</taxon>
        <taxon>Intramacronucleata</taxon>
        <taxon>Spirotrichea</taxon>
        <taxon>Stichotrichia</taxon>
        <taxon>Sporadotrichida</taxon>
        <taxon>Oxytrichidae</taxon>
        <taxon>Stylonychinae</taxon>
        <taxon>Stylonychia</taxon>
    </lineage>
</organism>
<dbReference type="Gene3D" id="3.90.70.10">
    <property type="entry name" value="Cysteine proteinases"/>
    <property type="match status" value="1"/>
</dbReference>
<keyword evidence="10" id="KW-1185">Reference proteome</keyword>
<dbReference type="InterPro" id="IPR022684">
    <property type="entry name" value="Calpain_cysteine_protease"/>
</dbReference>
<feature type="domain" description="Calpain catalytic" evidence="8">
    <location>
        <begin position="64"/>
        <end position="371"/>
    </location>
</feature>
<feature type="active site" evidence="5 6">
    <location>
        <position position="126"/>
    </location>
</feature>
<evidence type="ECO:0000256" key="6">
    <source>
        <dbReference type="PROSITE-ProRule" id="PRU00239"/>
    </source>
</evidence>
<sequence>MRLTLANALLLLGTISASQKNRIQKILQFLPQTQEVQQTCQSNINRSKQDLVDYKTIVQSSPDFWNDPMFPADSTSIQWSGEFSENQLTGRLNTNWQRLNNICPECTMYGKSDFLNDIDQNGLGDCYFLAGISSLAEVNSRFEKIFVNPKVNWAGLYAFNVYIRGIPQVIVVDDAVPTGSKYTKPIFAGLGLDGAMWGPLLEKAWAKANVNYERIEGGHGFQPLDFLSSAPHQGLSIKTTSKDAVWARVSDADSKNYIMSLGTPSSPGGDQDTCKYNIACGHAYSLLGVTVLANEDRSIEIKIFKIRNPWRKEGEFSGSFADGSTLWFTIGPDGKTWAEKVNLEITNDGVFYMTLDEVMETFSGIGVFEWREDFVTSWYDKRDDQISNKTTPSIYTFTLTESTPLQIRVLPYPKRMYPVSCRQGDADFKLTLLDSKRKKLNSISFDDSEFPYINLVDTPLAAGTYTLQLYAEWDDNDVRDYGVIINSPKDIAIKDIKGEISRPTSHDFNSKDLEPLVDQVPKPQLPDYSQIGSVYDLTGDLKADLSGIRYSQSLLIKKNEEGSLYGNKVVQVNKRWELIYFQGTTSKDYTFTGNVKITTKPGYTFEFTQGNDKCSITNNLTSGDDSVQCTCTITPEQYPKECMLAFLTKPYAGYKVSTWTDLD</sequence>
<dbReference type="Proteomes" id="UP000039865">
    <property type="component" value="Unassembled WGS sequence"/>
</dbReference>
<feature type="active site" evidence="5 6">
    <location>
        <position position="308"/>
    </location>
</feature>
<accession>A0A078B8X6</accession>
<dbReference type="PANTHER" id="PTHR10183:SF379">
    <property type="entry name" value="CALPAIN-5"/>
    <property type="match status" value="1"/>
</dbReference>